<reference evidence="6" key="1">
    <citation type="journal article" date="2014" name="Int. J. Syst. Evol. Microbiol.">
        <title>Complete genome sequence of Corynebacterium casei LMG S-19264T (=DSM 44701T), isolated from a smear-ripened cheese.</title>
        <authorList>
            <consortium name="US DOE Joint Genome Institute (JGI-PGF)"/>
            <person name="Walter F."/>
            <person name="Albersmeier A."/>
            <person name="Kalinowski J."/>
            <person name="Ruckert C."/>
        </authorList>
    </citation>
    <scope>NUCLEOTIDE SEQUENCE</scope>
    <source>
        <strain evidence="6">JCM 19596</strain>
    </source>
</reference>
<dbReference type="PROSITE" id="PS51077">
    <property type="entry name" value="HTH_ICLR"/>
    <property type="match status" value="1"/>
</dbReference>
<feature type="domain" description="HTH iclR-type" evidence="4">
    <location>
        <begin position="13"/>
        <end position="71"/>
    </location>
</feature>
<dbReference type="Pfam" id="PF01614">
    <property type="entry name" value="IclR_C"/>
    <property type="match status" value="1"/>
</dbReference>
<comment type="caution">
    <text evidence="6">The sequence shown here is derived from an EMBL/GenBank/DDBJ whole genome shotgun (WGS) entry which is preliminary data.</text>
</comment>
<reference evidence="6" key="2">
    <citation type="submission" date="2020-09" db="EMBL/GenBank/DDBJ databases">
        <authorList>
            <person name="Sun Q."/>
            <person name="Ohkuma M."/>
        </authorList>
    </citation>
    <scope>NUCLEOTIDE SEQUENCE</scope>
    <source>
        <strain evidence="6">JCM 19596</strain>
    </source>
</reference>
<dbReference type="InterPro" id="IPR005471">
    <property type="entry name" value="Tscrpt_reg_IclR_N"/>
</dbReference>
<dbReference type="SUPFAM" id="SSF55781">
    <property type="entry name" value="GAF domain-like"/>
    <property type="match status" value="1"/>
</dbReference>
<dbReference type="GO" id="GO:0003677">
    <property type="term" value="F:DNA binding"/>
    <property type="evidence" value="ECO:0007669"/>
    <property type="project" value="UniProtKB-KW"/>
</dbReference>
<organism evidence="6 7">
    <name type="scientific">Halocalculus aciditolerans</name>
    <dbReference type="NCBI Taxonomy" id="1383812"/>
    <lineage>
        <taxon>Archaea</taxon>
        <taxon>Methanobacteriati</taxon>
        <taxon>Methanobacteriota</taxon>
        <taxon>Stenosarchaea group</taxon>
        <taxon>Halobacteria</taxon>
        <taxon>Halobacteriales</taxon>
        <taxon>Halobacteriaceae</taxon>
        <taxon>Halocalculus</taxon>
    </lineage>
</organism>
<dbReference type="InterPro" id="IPR014757">
    <property type="entry name" value="Tscrpt_reg_IclR_C"/>
</dbReference>
<dbReference type="PANTHER" id="PTHR30136">
    <property type="entry name" value="HELIX-TURN-HELIX TRANSCRIPTIONAL REGULATOR, ICLR FAMILY"/>
    <property type="match status" value="1"/>
</dbReference>
<dbReference type="PANTHER" id="PTHR30136:SF35">
    <property type="entry name" value="HTH-TYPE TRANSCRIPTIONAL REGULATOR RV1719"/>
    <property type="match status" value="1"/>
</dbReference>
<evidence type="ECO:0000256" key="3">
    <source>
        <dbReference type="ARBA" id="ARBA00023163"/>
    </source>
</evidence>
<dbReference type="PROSITE" id="PS51078">
    <property type="entry name" value="ICLR_ED"/>
    <property type="match status" value="1"/>
</dbReference>
<keyword evidence="1" id="KW-0805">Transcription regulation</keyword>
<dbReference type="SUPFAM" id="SSF46785">
    <property type="entry name" value="Winged helix' DNA-binding domain"/>
    <property type="match status" value="1"/>
</dbReference>
<sequence>MTEPMRTDNTDTVKAIDTMFDIVEYLREEDGATLSTAATDLPYAKSTIHRHLQTLETHGYIVQEGGYYVGLRFLELGEQARNRHRAYQLAKEKVDELAAETDERAQFIVEEHAEAVYIHRAHGEHAVRTDPGIGNRIPLHATSAGKAILAAMSPDEVSRVVERTSFDDITDETITDADDLHSELEQIRERGYAFNRQENLQGLHAVGVAVTGPDGDVLGALSVSGPSHRLTGEFFEDGLPSLLLGTANELELNTAYA</sequence>
<evidence type="ECO:0000259" key="4">
    <source>
        <dbReference type="PROSITE" id="PS51077"/>
    </source>
</evidence>
<dbReference type="AlphaFoldDB" id="A0A830FKT9"/>
<evidence type="ECO:0000259" key="5">
    <source>
        <dbReference type="PROSITE" id="PS51078"/>
    </source>
</evidence>
<name>A0A830FKT9_9EURY</name>
<evidence type="ECO:0000256" key="2">
    <source>
        <dbReference type="ARBA" id="ARBA00023125"/>
    </source>
</evidence>
<dbReference type="InterPro" id="IPR036388">
    <property type="entry name" value="WH-like_DNA-bd_sf"/>
</dbReference>
<evidence type="ECO:0000313" key="6">
    <source>
        <dbReference type="EMBL" id="GGL65932.1"/>
    </source>
</evidence>
<dbReference type="InterPro" id="IPR029016">
    <property type="entry name" value="GAF-like_dom_sf"/>
</dbReference>
<dbReference type="RefSeq" id="WP_188979365.1">
    <property type="nucleotide sequence ID" value="NZ_BMPG01000003.1"/>
</dbReference>
<dbReference type="GO" id="GO:0003700">
    <property type="term" value="F:DNA-binding transcription factor activity"/>
    <property type="evidence" value="ECO:0007669"/>
    <property type="project" value="TreeGrafter"/>
</dbReference>
<keyword evidence="3" id="KW-0804">Transcription</keyword>
<dbReference type="Pfam" id="PF09339">
    <property type="entry name" value="HTH_IclR"/>
    <property type="match status" value="1"/>
</dbReference>
<gene>
    <name evidence="6" type="ORF">GCM10009039_24770</name>
</gene>
<dbReference type="InterPro" id="IPR036390">
    <property type="entry name" value="WH_DNA-bd_sf"/>
</dbReference>
<dbReference type="Gene3D" id="3.30.450.40">
    <property type="match status" value="1"/>
</dbReference>
<dbReference type="OrthoDB" id="14763at2157"/>
<feature type="domain" description="IclR-ED" evidence="5">
    <location>
        <begin position="72"/>
        <end position="256"/>
    </location>
</feature>
<dbReference type="InterPro" id="IPR050707">
    <property type="entry name" value="HTH_MetabolicPath_Reg"/>
</dbReference>
<evidence type="ECO:0000256" key="1">
    <source>
        <dbReference type="ARBA" id="ARBA00023015"/>
    </source>
</evidence>
<dbReference type="SMART" id="SM00346">
    <property type="entry name" value="HTH_ICLR"/>
    <property type="match status" value="1"/>
</dbReference>
<dbReference type="GO" id="GO:0045892">
    <property type="term" value="P:negative regulation of DNA-templated transcription"/>
    <property type="evidence" value="ECO:0007669"/>
    <property type="project" value="TreeGrafter"/>
</dbReference>
<proteinExistence type="predicted"/>
<keyword evidence="2" id="KW-0238">DNA-binding</keyword>
<evidence type="ECO:0000313" key="7">
    <source>
        <dbReference type="Proteomes" id="UP000607197"/>
    </source>
</evidence>
<protein>
    <submittedName>
        <fullName evidence="6">IclR family transcriptional regulator</fullName>
    </submittedName>
</protein>
<dbReference type="EMBL" id="BMPG01000003">
    <property type="protein sequence ID" value="GGL65932.1"/>
    <property type="molecule type" value="Genomic_DNA"/>
</dbReference>
<accession>A0A830FKT9</accession>
<dbReference type="Gene3D" id="1.10.10.10">
    <property type="entry name" value="Winged helix-like DNA-binding domain superfamily/Winged helix DNA-binding domain"/>
    <property type="match status" value="1"/>
</dbReference>
<keyword evidence="7" id="KW-1185">Reference proteome</keyword>
<dbReference type="Proteomes" id="UP000607197">
    <property type="component" value="Unassembled WGS sequence"/>
</dbReference>